<keyword evidence="4" id="KW-1185">Reference proteome</keyword>
<keyword evidence="1" id="KW-0732">Signal</keyword>
<dbReference type="KEGG" id="pmai:CF386_06725"/>
<evidence type="ECO:0000259" key="2">
    <source>
        <dbReference type="Pfam" id="PF05618"/>
    </source>
</evidence>
<accession>A0A220VEK0</accession>
<dbReference type="PANTHER" id="PTHR38037:SF2">
    <property type="entry name" value="ATP-DEPENDENT ZINC PROTEASE DOMAIN-CONTAINING PROTEIN-RELATED"/>
    <property type="match status" value="1"/>
</dbReference>
<dbReference type="SUPFAM" id="SSF50630">
    <property type="entry name" value="Acid proteases"/>
    <property type="match status" value="1"/>
</dbReference>
<feature type="domain" description="Retropepsin-like aspartic endopeptidase" evidence="2">
    <location>
        <begin position="34"/>
        <end position="164"/>
    </location>
</feature>
<dbReference type="Gene3D" id="2.40.70.10">
    <property type="entry name" value="Acid Proteases"/>
    <property type="match status" value="1"/>
</dbReference>
<dbReference type="EMBL" id="CP022355">
    <property type="protein sequence ID" value="ASK78711.1"/>
    <property type="molecule type" value="Genomic_DNA"/>
</dbReference>
<sequence>MKSIRFIALLVLLSIPVTLFAQEKCMDKDIVGPIVKVGVIELGLKFKSRVDTGAKTSSINAYNIKVEGGKSHGKNMKNDLGKSISFTTQNNLGQEQSYTGEIIKVSKIKNAQGVERRYAIRLKIKLGKKIKSIQINLRNRKNLEYKLLLGRNWLENDYLVDVTK</sequence>
<dbReference type="AlphaFoldDB" id="A0A220VEK0"/>
<evidence type="ECO:0000313" key="3">
    <source>
        <dbReference type="EMBL" id="ASK78711.1"/>
    </source>
</evidence>
<dbReference type="InterPro" id="IPR021109">
    <property type="entry name" value="Peptidase_aspartic_dom_sf"/>
</dbReference>
<feature type="signal peptide" evidence="1">
    <location>
        <begin position="1"/>
        <end position="21"/>
    </location>
</feature>
<dbReference type="InterPro" id="IPR008503">
    <property type="entry name" value="Asp_endopeptidase"/>
</dbReference>
<dbReference type="PANTHER" id="PTHR38037">
    <property type="entry name" value="ZN_PROTEASE DOMAIN-CONTAINING PROTEIN"/>
    <property type="match status" value="1"/>
</dbReference>
<organism evidence="3 4">
    <name type="scientific">Paraphotobacterium marinum</name>
    <dbReference type="NCBI Taxonomy" id="1755811"/>
    <lineage>
        <taxon>Bacteria</taxon>
        <taxon>Pseudomonadati</taxon>
        <taxon>Pseudomonadota</taxon>
        <taxon>Gammaproteobacteria</taxon>
        <taxon>Vibrionales</taxon>
        <taxon>Vibrionaceae</taxon>
        <taxon>Paraphotobacterium</taxon>
    </lineage>
</organism>
<dbReference type="OrthoDB" id="5819749at2"/>
<dbReference type="Pfam" id="PF05618">
    <property type="entry name" value="Zn_protease"/>
    <property type="match status" value="1"/>
</dbReference>
<proteinExistence type="predicted"/>
<dbReference type="Proteomes" id="UP000242175">
    <property type="component" value="Chromosome large"/>
</dbReference>
<protein>
    <recommendedName>
        <fullName evidence="2">Retropepsin-like aspartic endopeptidase domain-containing protein</fullName>
    </recommendedName>
</protein>
<dbReference type="RefSeq" id="WP_089073619.1">
    <property type="nucleotide sequence ID" value="NZ_CBCSAM010000001.1"/>
</dbReference>
<gene>
    <name evidence="3" type="ORF">CF386_06725</name>
</gene>
<evidence type="ECO:0000256" key="1">
    <source>
        <dbReference type="SAM" id="SignalP"/>
    </source>
</evidence>
<reference evidence="3 4" key="1">
    <citation type="journal article" date="2016" name="Int. J. Syst. Evol. Microbiol.">
        <title>Paraphotobacterium marinum gen. nov., sp. nov., a member of the family Vibrionaceae, isolated from surface seawater.</title>
        <authorList>
            <person name="Huang Z."/>
            <person name="Dong C."/>
            <person name="Shao Z."/>
        </authorList>
    </citation>
    <scope>NUCLEOTIDE SEQUENCE [LARGE SCALE GENOMIC DNA]</scope>
    <source>
        <strain evidence="3 4">NSCS20N07D</strain>
    </source>
</reference>
<evidence type="ECO:0000313" key="4">
    <source>
        <dbReference type="Proteomes" id="UP000242175"/>
    </source>
</evidence>
<name>A0A220VEK0_9GAMM</name>
<feature type="chain" id="PRO_5013301865" description="Retropepsin-like aspartic endopeptidase domain-containing protein" evidence="1">
    <location>
        <begin position="22"/>
        <end position="164"/>
    </location>
</feature>